<feature type="coiled-coil region" evidence="8">
    <location>
        <begin position="155"/>
        <end position="182"/>
    </location>
</feature>
<dbReference type="Gene3D" id="3.30.160.60">
    <property type="entry name" value="Classic Zinc Finger"/>
    <property type="match status" value="2"/>
</dbReference>
<keyword evidence="3" id="KW-0677">Repeat</keyword>
<feature type="domain" description="C2H2-type" evidence="10">
    <location>
        <begin position="66"/>
        <end position="89"/>
    </location>
</feature>
<dbReference type="AlphaFoldDB" id="A0A6A5HJQ8"/>
<accession>A0A6A5HJQ8</accession>
<evidence type="ECO:0000313" key="12">
    <source>
        <dbReference type="Proteomes" id="UP000483820"/>
    </source>
</evidence>
<evidence type="ECO:0000256" key="1">
    <source>
        <dbReference type="ARBA" id="ARBA00004123"/>
    </source>
</evidence>
<name>A0A6A5HJQ8_CAERE</name>
<feature type="domain" description="C2H2-type" evidence="10">
    <location>
        <begin position="11"/>
        <end position="38"/>
    </location>
</feature>
<dbReference type="RefSeq" id="XP_053590576.1">
    <property type="nucleotide sequence ID" value="XM_053726382.1"/>
</dbReference>
<evidence type="ECO:0000256" key="7">
    <source>
        <dbReference type="PROSITE-ProRule" id="PRU00042"/>
    </source>
</evidence>
<feature type="domain" description="C2H2-type" evidence="10">
    <location>
        <begin position="39"/>
        <end position="61"/>
    </location>
</feature>
<dbReference type="SMART" id="SM00355">
    <property type="entry name" value="ZnF_C2H2"/>
    <property type="match status" value="3"/>
</dbReference>
<keyword evidence="5" id="KW-0862">Zinc</keyword>
<reference evidence="11 12" key="1">
    <citation type="submission" date="2019-12" db="EMBL/GenBank/DDBJ databases">
        <title>Chromosome-level assembly of the Caenorhabditis remanei genome.</title>
        <authorList>
            <person name="Teterina A.A."/>
            <person name="Willis J.H."/>
            <person name="Phillips P.C."/>
        </authorList>
    </citation>
    <scope>NUCLEOTIDE SEQUENCE [LARGE SCALE GENOMIC DNA]</scope>
    <source>
        <strain evidence="11 12">PX506</strain>
        <tissue evidence="11">Whole organism</tissue>
    </source>
</reference>
<keyword evidence="4 7" id="KW-0863">Zinc-finger</keyword>
<dbReference type="CTD" id="9804853"/>
<organism evidence="11 12">
    <name type="scientific">Caenorhabditis remanei</name>
    <name type="common">Caenorhabditis vulgaris</name>
    <dbReference type="NCBI Taxonomy" id="31234"/>
    <lineage>
        <taxon>Eukaryota</taxon>
        <taxon>Metazoa</taxon>
        <taxon>Ecdysozoa</taxon>
        <taxon>Nematoda</taxon>
        <taxon>Chromadorea</taxon>
        <taxon>Rhabditida</taxon>
        <taxon>Rhabditina</taxon>
        <taxon>Rhabditomorpha</taxon>
        <taxon>Rhabditoidea</taxon>
        <taxon>Rhabditidae</taxon>
        <taxon>Peloderinae</taxon>
        <taxon>Caenorhabditis</taxon>
    </lineage>
</organism>
<dbReference type="EMBL" id="WUAV01000002">
    <property type="protein sequence ID" value="KAF1767739.1"/>
    <property type="molecule type" value="Genomic_DNA"/>
</dbReference>
<dbReference type="GO" id="GO:1990837">
    <property type="term" value="F:sequence-specific double-stranded DNA binding"/>
    <property type="evidence" value="ECO:0007669"/>
    <property type="project" value="UniProtKB-ARBA"/>
</dbReference>
<dbReference type="GO" id="GO:0010468">
    <property type="term" value="P:regulation of gene expression"/>
    <property type="evidence" value="ECO:0007669"/>
    <property type="project" value="TreeGrafter"/>
</dbReference>
<keyword evidence="6" id="KW-0539">Nucleus</keyword>
<dbReference type="GO" id="GO:0005634">
    <property type="term" value="C:nucleus"/>
    <property type="evidence" value="ECO:0007669"/>
    <property type="project" value="UniProtKB-SubCell"/>
</dbReference>
<dbReference type="PROSITE" id="PS50157">
    <property type="entry name" value="ZINC_FINGER_C2H2_2"/>
    <property type="match status" value="3"/>
</dbReference>
<dbReference type="InterPro" id="IPR036236">
    <property type="entry name" value="Znf_C2H2_sf"/>
</dbReference>
<dbReference type="GeneID" id="9804853"/>
<dbReference type="GO" id="GO:0008270">
    <property type="term" value="F:zinc ion binding"/>
    <property type="evidence" value="ECO:0007669"/>
    <property type="project" value="UniProtKB-KW"/>
</dbReference>
<evidence type="ECO:0000256" key="9">
    <source>
        <dbReference type="SAM" id="MobiDB-lite"/>
    </source>
</evidence>
<gene>
    <name evidence="11" type="ORF">GCK72_007698</name>
</gene>
<dbReference type="KEGG" id="crq:GCK72_007698"/>
<proteinExistence type="predicted"/>
<evidence type="ECO:0000256" key="3">
    <source>
        <dbReference type="ARBA" id="ARBA00022737"/>
    </source>
</evidence>
<keyword evidence="2" id="KW-0479">Metal-binding</keyword>
<dbReference type="SUPFAM" id="SSF57667">
    <property type="entry name" value="beta-beta-alpha zinc fingers"/>
    <property type="match status" value="1"/>
</dbReference>
<comment type="caution">
    <text evidence="11">The sequence shown here is derived from an EMBL/GenBank/DDBJ whole genome shotgun (WGS) entry which is preliminary data.</text>
</comment>
<dbReference type="InterPro" id="IPR013087">
    <property type="entry name" value="Znf_C2H2_type"/>
</dbReference>
<dbReference type="InterPro" id="IPR050331">
    <property type="entry name" value="Zinc_finger"/>
</dbReference>
<dbReference type="PROSITE" id="PS00028">
    <property type="entry name" value="ZINC_FINGER_C2H2_1"/>
    <property type="match status" value="3"/>
</dbReference>
<evidence type="ECO:0000256" key="5">
    <source>
        <dbReference type="ARBA" id="ARBA00022833"/>
    </source>
</evidence>
<sequence>MFQTYASMKQFKCEVCHRTFSEMYRLKLHAVTHSNERPFKCEICGKPFKTKICLRQHREVHENVSFECSVCKINIRQRKNLWKHMKNVHDLVGNQLDTAMEKSINKKAAKVENGETEKEPRPQLHNFFPMSASDSEEPLSKIAKIENSTDHSLKTSCYSNRLDALKQELIKYENQLKLIQETPESTPLEDQNRSPSAEVSTSKDVMGNHEPQLSASQEFQAAHFQNTNDVFPKESVLVVQQKTNQSLSAMHPIHKARSMSQNAVGSHESLLPQQRFFEASPATHFQNSNGTLPMPTMPVVQQQTPPNFDEDSRQISHQIMRVAANSTKDRQDCFRQLLFATVFAFESSPTCTNVEEFFRMMGERYAKK</sequence>
<evidence type="ECO:0000313" key="11">
    <source>
        <dbReference type="EMBL" id="KAF1767739.1"/>
    </source>
</evidence>
<feature type="region of interest" description="Disordered" evidence="9">
    <location>
        <begin position="182"/>
        <end position="204"/>
    </location>
</feature>
<keyword evidence="8" id="KW-0175">Coiled coil</keyword>
<protein>
    <recommendedName>
        <fullName evidence="10">C2H2-type domain-containing protein</fullName>
    </recommendedName>
</protein>
<evidence type="ECO:0000256" key="2">
    <source>
        <dbReference type="ARBA" id="ARBA00022723"/>
    </source>
</evidence>
<comment type="subcellular location">
    <subcellularLocation>
        <location evidence="1">Nucleus</location>
    </subcellularLocation>
</comment>
<evidence type="ECO:0000259" key="10">
    <source>
        <dbReference type="PROSITE" id="PS50157"/>
    </source>
</evidence>
<dbReference type="InterPro" id="IPR005020">
    <property type="entry name" value="LIN-8"/>
</dbReference>
<evidence type="ECO:0000256" key="4">
    <source>
        <dbReference type="ARBA" id="ARBA00022771"/>
    </source>
</evidence>
<dbReference type="PANTHER" id="PTHR16515:SF49">
    <property type="entry name" value="GASTRULA ZINC FINGER PROTEIN XLCGF49.1-LIKE-RELATED"/>
    <property type="match status" value="1"/>
</dbReference>
<dbReference type="FunFam" id="3.30.160.60:FF:000303">
    <property type="entry name" value="Zinc finger protein 41"/>
    <property type="match status" value="1"/>
</dbReference>
<dbReference type="Pfam" id="PF03353">
    <property type="entry name" value="Lin-8"/>
    <property type="match status" value="1"/>
</dbReference>
<evidence type="ECO:0000256" key="6">
    <source>
        <dbReference type="ARBA" id="ARBA00023242"/>
    </source>
</evidence>
<evidence type="ECO:0000256" key="8">
    <source>
        <dbReference type="SAM" id="Coils"/>
    </source>
</evidence>
<feature type="compositionally biased region" description="Polar residues" evidence="9">
    <location>
        <begin position="182"/>
        <end position="203"/>
    </location>
</feature>
<dbReference type="Pfam" id="PF00096">
    <property type="entry name" value="zf-C2H2"/>
    <property type="match status" value="2"/>
</dbReference>
<dbReference type="PANTHER" id="PTHR16515">
    <property type="entry name" value="PR DOMAIN ZINC FINGER PROTEIN"/>
    <property type="match status" value="1"/>
</dbReference>
<dbReference type="Proteomes" id="UP000483820">
    <property type="component" value="Chromosome II"/>
</dbReference>